<evidence type="ECO:0000313" key="1">
    <source>
        <dbReference type="EMBL" id="MDA4846737.1"/>
    </source>
</evidence>
<reference evidence="1" key="1">
    <citation type="submission" date="2022-11" db="EMBL/GenBank/DDBJ databases">
        <title>Hoeflea poritis sp. nov., isolated from scleractinian coral Porites lutea.</title>
        <authorList>
            <person name="Zhang G."/>
            <person name="Wei Q."/>
            <person name="Cai L."/>
        </authorList>
    </citation>
    <scope>NUCLEOTIDE SEQUENCE</scope>
    <source>
        <strain evidence="1">E7-10</strain>
    </source>
</reference>
<dbReference type="EMBL" id="JAPJZH010000009">
    <property type="protein sequence ID" value="MDA4846737.1"/>
    <property type="molecule type" value="Genomic_DNA"/>
</dbReference>
<comment type="caution">
    <text evidence="1">The sequence shown here is derived from an EMBL/GenBank/DDBJ whole genome shotgun (WGS) entry which is preliminary data.</text>
</comment>
<protein>
    <submittedName>
        <fullName evidence="1">Uncharacterized protein</fullName>
    </submittedName>
</protein>
<name>A0ABT4VPU8_9HYPH</name>
<sequence length="241" mass="27792">MRDLVAAEKLKLEDPADILRTLEPFDIAVLEFAQESGDRNVGFLGDDKYCYLTKDFLNWAIILDFVRMCAPIRRKEVIQKYFSYFLEQANSDSDEPRGQRVSRAARFPTSIPTLGNRDSLKFISGYEVDRQSEAGFSYQFRQARISQLELHGYIVDPTIWRTAITAVVLGLLPQSYTVRTEHGEVVHQKVTAMLYDWEQNISGPDREIVQHHINMSISITAFKELLRAWIEENDEPSKPDN</sequence>
<keyword evidence="2" id="KW-1185">Reference proteome</keyword>
<accession>A0ABT4VPU8</accession>
<evidence type="ECO:0000313" key="2">
    <source>
        <dbReference type="Proteomes" id="UP001148313"/>
    </source>
</evidence>
<dbReference type="Proteomes" id="UP001148313">
    <property type="component" value="Unassembled WGS sequence"/>
</dbReference>
<gene>
    <name evidence="1" type="ORF">OOZ53_15355</name>
</gene>
<dbReference type="RefSeq" id="WP_271090526.1">
    <property type="nucleotide sequence ID" value="NZ_JAPJZH010000009.1"/>
</dbReference>
<organism evidence="1 2">
    <name type="scientific">Hoeflea poritis</name>
    <dbReference type="NCBI Taxonomy" id="2993659"/>
    <lineage>
        <taxon>Bacteria</taxon>
        <taxon>Pseudomonadati</taxon>
        <taxon>Pseudomonadota</taxon>
        <taxon>Alphaproteobacteria</taxon>
        <taxon>Hyphomicrobiales</taxon>
        <taxon>Rhizobiaceae</taxon>
        <taxon>Hoeflea</taxon>
    </lineage>
</organism>
<proteinExistence type="predicted"/>